<dbReference type="FunFam" id="3.30.450.60:FF:000003">
    <property type="entry name" value="Coatomer subunit delta"/>
    <property type="match status" value="1"/>
</dbReference>
<keyword evidence="18" id="KW-1185">Reference proteome</keyword>
<evidence type="ECO:0000256" key="6">
    <source>
        <dbReference type="ARBA" id="ARBA00022490"/>
    </source>
</evidence>
<keyword evidence="13" id="KW-0968">Cytoplasmic vesicle</keyword>
<name>A0A1M2V684_TRAPU</name>
<sequence>MAYTYEAKDMPFRRLGPSGLRVPVFSLGAWLTYGETVHGDPVKDIIKTALDNGINMFDTAEGYASGKAELEMGRVFKELDVKRSDLVITTKIFWGGRGPNDMGLSRKHIVEGTKKCLERLQMDYVDVIFAHRPDHSVPMEEIVRAFNFVIDQGWAFYWATSEWTARDIEEAYHVSAKLGLVAPIAEQCQHHMFHRERPEKEYAPLYQNYSIGTTVFSPLASGLLTGKYNDGIPEDSRYATHSEFFKQSIAKLKSEEGQKQLKSVKELAEFAEKELGCKINHLALAWLAVNPNTSTVILGASKPEQVVDNLKALEVIPKLTPEVLEKIEKILDNKPSPFVVLAASICTKGGKPIVSRQFRDMSRARIESLLASFPKLIPTNTQHTSVETTDVRYVYQPLEDLYIILITNKASNILQDIDTLHLFARVVSDLCRSAEQREIVKNEFELLFAFDEIVSLGYREPVNLMQVRNVLEMESHEEKIQEIIARNKEAEAKEELKRRAKQLEMQRREQQRRAAAGAPSGGGYLGGGISGYAPVAQREYTPPAAIRTNSPAPSSLRAPAFKGSGMKLGGKRTQQSALLDALGGEALLSEDMSAPGTPAVSHTPEPVASAPKNDRGSLPPVEAQSVHVIVKEFINLELMREGGLTNLELRGDMNLQISDPDLARLKLTLAPAPASYGPELQFKQHPQVAKFAANRDRVVALKDASRSFPVGQPLAVLKWRYSGKDETYVPLSINCWPTPSNDGTCDVNIEYELEAEHVSLHDVVISIPLPDGSYPTVSSHTGEWSLNPSSHSLDWSVPLVNAEERSGSLEFSVGGDDPGVFFPVSVSFVGEGSIAGVHLASVARIDNGEDVTFSEDATVAVENYTVV</sequence>
<dbReference type="SUPFAM" id="SSF51430">
    <property type="entry name" value="NAD(P)-linked oxidoreductase"/>
    <property type="match status" value="1"/>
</dbReference>
<keyword evidence="12 14" id="KW-0472">Membrane</keyword>
<dbReference type="CDD" id="cd14830">
    <property type="entry name" value="Delta_COP_N"/>
    <property type="match status" value="1"/>
</dbReference>
<dbReference type="AlphaFoldDB" id="A0A1M2V684"/>
<evidence type="ECO:0000256" key="10">
    <source>
        <dbReference type="ARBA" id="ARBA00023002"/>
    </source>
</evidence>
<gene>
    <name evidence="17" type="ORF">TRAPUB_6435</name>
</gene>
<evidence type="ECO:0000256" key="14">
    <source>
        <dbReference type="RuleBase" id="RU366052"/>
    </source>
</evidence>
<keyword evidence="11 14" id="KW-0333">Golgi apparatus</keyword>
<dbReference type="InterPro" id="IPR023210">
    <property type="entry name" value="NADP_OxRdtase_dom"/>
</dbReference>
<evidence type="ECO:0000256" key="4">
    <source>
        <dbReference type="ARBA" id="ARBA00011775"/>
    </source>
</evidence>
<dbReference type="InterPro" id="IPR005399">
    <property type="entry name" value="K_chnl_volt-dep_bsu_KCNAB-rel"/>
</dbReference>
<keyword evidence="7" id="KW-0521">NADP</keyword>
<evidence type="ECO:0000256" key="7">
    <source>
        <dbReference type="ARBA" id="ARBA00022857"/>
    </source>
</evidence>
<dbReference type="GO" id="GO:0006888">
    <property type="term" value="P:endoplasmic reticulum to Golgi vesicle-mediated transport"/>
    <property type="evidence" value="ECO:0007669"/>
    <property type="project" value="TreeGrafter"/>
</dbReference>
<dbReference type="InterPro" id="IPR036812">
    <property type="entry name" value="NAD(P)_OxRdtase_dom_sf"/>
</dbReference>
<dbReference type="InterPro" id="IPR022775">
    <property type="entry name" value="AP_mu_sigma_su"/>
</dbReference>
<organism evidence="17 18">
    <name type="scientific">Trametes pubescens</name>
    <name type="common">White-rot fungus</name>
    <dbReference type="NCBI Taxonomy" id="154538"/>
    <lineage>
        <taxon>Eukaryota</taxon>
        <taxon>Fungi</taxon>
        <taxon>Dikarya</taxon>
        <taxon>Basidiomycota</taxon>
        <taxon>Agaricomycotina</taxon>
        <taxon>Agaricomycetes</taxon>
        <taxon>Polyporales</taxon>
        <taxon>Polyporaceae</taxon>
        <taxon>Trametes</taxon>
    </lineage>
</organism>
<feature type="domain" description="MHD" evidence="16">
    <location>
        <begin position="623"/>
        <end position="867"/>
    </location>
</feature>
<comment type="caution">
    <text evidence="17">The sequence shown here is derived from an EMBL/GenBank/DDBJ whole genome shotgun (WGS) entry which is preliminary data.</text>
</comment>
<comment type="function">
    <text evidence="14">The coatomer is a cytosolic protein complex that binds to dilysine motifs and reversibly associates with Golgi non-clathrin-coated vesicles, which further mediate biosynthetic protein transport from the ER, via the Golgi up to the trans Golgi network.</text>
</comment>
<comment type="similarity">
    <text evidence="2">Belongs to the shaker potassium channel beta subunit family.</text>
</comment>
<dbReference type="STRING" id="154538.A0A1M2V684"/>
<comment type="subcellular location">
    <subcellularLocation>
        <location evidence="14">Cytoplasm</location>
    </subcellularLocation>
    <subcellularLocation>
        <location evidence="1 14">Golgi apparatus membrane</location>
        <topology evidence="1 14">Peripheral membrane protein</topology>
        <orientation evidence="1 14">Cytoplasmic side</orientation>
    </subcellularLocation>
    <subcellularLocation>
        <location evidence="14">Cytoplasmic vesicle</location>
        <location evidence="14">COPI-coated vesicle membrane</location>
        <topology evidence="14">Peripheral membrane protein</topology>
        <orientation evidence="14">Cytoplasmic side</orientation>
    </subcellularLocation>
</comment>
<keyword evidence="6 14" id="KW-0963">Cytoplasm</keyword>
<evidence type="ECO:0000256" key="13">
    <source>
        <dbReference type="ARBA" id="ARBA00023329"/>
    </source>
</evidence>
<evidence type="ECO:0000256" key="2">
    <source>
        <dbReference type="ARBA" id="ARBA00006515"/>
    </source>
</evidence>
<evidence type="ECO:0000256" key="1">
    <source>
        <dbReference type="ARBA" id="ARBA00004255"/>
    </source>
</evidence>
<dbReference type="InterPro" id="IPR028565">
    <property type="entry name" value="MHD"/>
</dbReference>
<evidence type="ECO:0000313" key="17">
    <source>
        <dbReference type="EMBL" id="OJT03092.1"/>
    </source>
</evidence>
<evidence type="ECO:0000256" key="11">
    <source>
        <dbReference type="ARBA" id="ARBA00023034"/>
    </source>
</evidence>
<dbReference type="Gene3D" id="3.30.450.60">
    <property type="match status" value="1"/>
</dbReference>
<dbReference type="GO" id="GO:0015031">
    <property type="term" value="P:protein transport"/>
    <property type="evidence" value="ECO:0007669"/>
    <property type="project" value="UniProtKB-KW"/>
</dbReference>
<accession>A0A1M2V684</accession>
<keyword evidence="8 14" id="KW-0931">ER-Golgi transport</keyword>
<dbReference type="GO" id="GO:0006890">
    <property type="term" value="P:retrograde vesicle-mediated transport, Golgi to endoplasmic reticulum"/>
    <property type="evidence" value="ECO:0007669"/>
    <property type="project" value="UniProtKB-UniRule"/>
</dbReference>
<comment type="similarity">
    <text evidence="3 14">Belongs to the adaptor complexes medium subunit family. Delta-COP subfamily.</text>
</comment>
<dbReference type="Proteomes" id="UP000184267">
    <property type="component" value="Unassembled WGS sequence"/>
</dbReference>
<feature type="region of interest" description="Disordered" evidence="15">
    <location>
        <begin position="503"/>
        <end position="522"/>
    </location>
</feature>
<dbReference type="OrthoDB" id="10266042at2759"/>
<protein>
    <recommendedName>
        <fullName evidence="14">Coatomer subunit delta</fullName>
    </recommendedName>
</protein>
<dbReference type="Pfam" id="PF00248">
    <property type="entry name" value="Aldo_ket_red"/>
    <property type="match status" value="1"/>
</dbReference>
<dbReference type="GO" id="GO:0051645">
    <property type="term" value="P:Golgi localization"/>
    <property type="evidence" value="ECO:0007669"/>
    <property type="project" value="TreeGrafter"/>
</dbReference>
<dbReference type="SUPFAM" id="SSF64356">
    <property type="entry name" value="SNARE-like"/>
    <property type="match status" value="1"/>
</dbReference>
<evidence type="ECO:0000256" key="9">
    <source>
        <dbReference type="ARBA" id="ARBA00022927"/>
    </source>
</evidence>
<keyword evidence="9 14" id="KW-0653">Protein transport</keyword>
<comment type="subunit">
    <text evidence="4 14">Oligomeric complex that consists of at least the alpha, beta, beta', gamma, delta, epsilon and zeta subunits.</text>
</comment>
<dbReference type="InterPro" id="IPR036168">
    <property type="entry name" value="AP2_Mu_C_sf"/>
</dbReference>
<proteinExistence type="inferred from homology"/>
<dbReference type="InterPro" id="IPR027059">
    <property type="entry name" value="Coatomer_dsu"/>
</dbReference>
<dbReference type="GO" id="GO:0016491">
    <property type="term" value="F:oxidoreductase activity"/>
    <property type="evidence" value="ECO:0007669"/>
    <property type="project" value="UniProtKB-KW"/>
</dbReference>
<evidence type="ECO:0000256" key="3">
    <source>
        <dbReference type="ARBA" id="ARBA00010516"/>
    </source>
</evidence>
<dbReference type="CDD" id="cd19143">
    <property type="entry name" value="AKR_AKR6C1_2"/>
    <property type="match status" value="1"/>
</dbReference>
<feature type="region of interest" description="Disordered" evidence="15">
    <location>
        <begin position="590"/>
        <end position="619"/>
    </location>
</feature>
<dbReference type="Pfam" id="PF01217">
    <property type="entry name" value="Clat_adaptor_s"/>
    <property type="match status" value="1"/>
</dbReference>
<evidence type="ECO:0000256" key="5">
    <source>
        <dbReference type="ARBA" id="ARBA00022448"/>
    </source>
</evidence>
<evidence type="ECO:0000256" key="12">
    <source>
        <dbReference type="ARBA" id="ARBA00023136"/>
    </source>
</evidence>
<evidence type="ECO:0000256" key="8">
    <source>
        <dbReference type="ARBA" id="ARBA00022892"/>
    </source>
</evidence>
<dbReference type="PANTHER" id="PTHR10121:SF0">
    <property type="entry name" value="COATOMER SUBUNIT DELTA"/>
    <property type="match status" value="1"/>
</dbReference>
<dbReference type="PRINTS" id="PR01577">
    <property type="entry name" value="KCNABCHANNEL"/>
</dbReference>
<dbReference type="GO" id="GO:0030126">
    <property type="term" value="C:COPI vesicle coat"/>
    <property type="evidence" value="ECO:0007669"/>
    <property type="project" value="UniProtKB-UniRule"/>
</dbReference>
<evidence type="ECO:0000256" key="15">
    <source>
        <dbReference type="SAM" id="MobiDB-lite"/>
    </source>
</evidence>
<reference evidence="17 18" key="1">
    <citation type="submission" date="2016-10" db="EMBL/GenBank/DDBJ databases">
        <title>Genome sequence of the basidiomycete white-rot fungus Trametes pubescens.</title>
        <authorList>
            <person name="Makela M.R."/>
            <person name="Granchi Z."/>
            <person name="Peng M."/>
            <person name="De Vries R.P."/>
            <person name="Grigoriev I."/>
            <person name="Riley R."/>
            <person name="Hilden K."/>
        </authorList>
    </citation>
    <scope>NUCLEOTIDE SEQUENCE [LARGE SCALE GENOMIC DNA]</scope>
    <source>
        <strain evidence="17 18">FBCC735</strain>
    </source>
</reference>
<dbReference type="Gene3D" id="3.20.20.100">
    <property type="entry name" value="NADP-dependent oxidoreductase domain"/>
    <property type="match status" value="1"/>
</dbReference>
<keyword evidence="10" id="KW-0560">Oxidoreductase</keyword>
<evidence type="ECO:0000313" key="18">
    <source>
        <dbReference type="Proteomes" id="UP000184267"/>
    </source>
</evidence>
<dbReference type="Gene3D" id="2.60.40.1170">
    <property type="entry name" value="Mu homology domain, subdomain B"/>
    <property type="match status" value="1"/>
</dbReference>
<dbReference type="Pfam" id="PF00928">
    <property type="entry name" value="Adap_comp_sub"/>
    <property type="match status" value="1"/>
</dbReference>
<dbReference type="InterPro" id="IPR011012">
    <property type="entry name" value="Longin-like_dom_sf"/>
</dbReference>
<dbReference type="PROSITE" id="PS51072">
    <property type="entry name" value="MHD"/>
    <property type="match status" value="1"/>
</dbReference>
<feature type="region of interest" description="Disordered" evidence="15">
    <location>
        <begin position="544"/>
        <end position="569"/>
    </location>
</feature>
<dbReference type="CDD" id="cd09254">
    <property type="entry name" value="AP_delta-COPI_MHD"/>
    <property type="match status" value="1"/>
</dbReference>
<keyword evidence="5 14" id="KW-0813">Transport</keyword>
<dbReference type="GO" id="GO:0000139">
    <property type="term" value="C:Golgi membrane"/>
    <property type="evidence" value="ECO:0007669"/>
    <property type="project" value="UniProtKB-SubCell"/>
</dbReference>
<dbReference type="SUPFAM" id="SSF49447">
    <property type="entry name" value="Second domain of Mu2 adaptin subunit (ap50) of ap2 adaptor"/>
    <property type="match status" value="1"/>
</dbReference>
<dbReference type="EMBL" id="MNAD01001636">
    <property type="protein sequence ID" value="OJT03092.1"/>
    <property type="molecule type" value="Genomic_DNA"/>
</dbReference>
<feature type="compositionally biased region" description="Basic and acidic residues" evidence="15">
    <location>
        <begin position="503"/>
        <end position="512"/>
    </location>
</feature>
<evidence type="ECO:0000259" key="16">
    <source>
        <dbReference type="PROSITE" id="PS51072"/>
    </source>
</evidence>
<dbReference type="PANTHER" id="PTHR10121">
    <property type="entry name" value="COATOMER SUBUNIT DELTA"/>
    <property type="match status" value="1"/>
</dbReference>